<accession>A0A811PPA1</accession>
<proteinExistence type="predicted"/>
<dbReference type="OrthoDB" id="665134at2759"/>
<sequence length="214" mass="23227">MTGRYTVLHLPCRADVTGGFTSLQVFTLRVGDEDDPSRAWAWRDVPVSFPGGATATCSVDAGLVTVDGATYWVRKDAGRVALAAPLQVVRGPGSGYVLRLAEVRGRLGLAVRADRRGPSKTEVSVLGRQGWSRQYSVLVQAAEVWQRLAARTSRTAATCSPMRDSGEVRSMRIREQGTVAAYCKDGYHLRAFAYVETTEPLLSVFKTTATKLSS</sequence>
<organism evidence="1 2">
    <name type="scientific">Miscanthus lutarioriparius</name>
    <dbReference type="NCBI Taxonomy" id="422564"/>
    <lineage>
        <taxon>Eukaryota</taxon>
        <taxon>Viridiplantae</taxon>
        <taxon>Streptophyta</taxon>
        <taxon>Embryophyta</taxon>
        <taxon>Tracheophyta</taxon>
        <taxon>Spermatophyta</taxon>
        <taxon>Magnoliopsida</taxon>
        <taxon>Liliopsida</taxon>
        <taxon>Poales</taxon>
        <taxon>Poaceae</taxon>
        <taxon>PACMAD clade</taxon>
        <taxon>Panicoideae</taxon>
        <taxon>Andropogonodae</taxon>
        <taxon>Andropogoneae</taxon>
        <taxon>Saccharinae</taxon>
        <taxon>Miscanthus</taxon>
    </lineage>
</organism>
<reference evidence="1" key="1">
    <citation type="submission" date="2020-10" db="EMBL/GenBank/DDBJ databases">
        <authorList>
            <person name="Han B."/>
            <person name="Lu T."/>
            <person name="Zhao Q."/>
            <person name="Huang X."/>
            <person name="Zhao Y."/>
        </authorList>
    </citation>
    <scope>NUCLEOTIDE SEQUENCE</scope>
</reference>
<dbReference type="EMBL" id="CAJGYO010000007">
    <property type="protein sequence ID" value="CAD6246377.1"/>
    <property type="molecule type" value="Genomic_DNA"/>
</dbReference>
<dbReference type="Proteomes" id="UP000604825">
    <property type="component" value="Unassembled WGS sequence"/>
</dbReference>
<gene>
    <name evidence="1" type="ORF">NCGR_LOCUS30641</name>
</gene>
<evidence type="ECO:0000313" key="2">
    <source>
        <dbReference type="Proteomes" id="UP000604825"/>
    </source>
</evidence>
<name>A0A811PPA1_9POAL</name>
<protein>
    <submittedName>
        <fullName evidence="1">Uncharacterized protein</fullName>
    </submittedName>
</protein>
<evidence type="ECO:0000313" key="1">
    <source>
        <dbReference type="EMBL" id="CAD6246377.1"/>
    </source>
</evidence>
<comment type="caution">
    <text evidence="1">The sequence shown here is derived from an EMBL/GenBank/DDBJ whole genome shotgun (WGS) entry which is preliminary data.</text>
</comment>
<dbReference type="AlphaFoldDB" id="A0A811PPA1"/>
<keyword evidence="2" id="KW-1185">Reference proteome</keyword>